<dbReference type="STRING" id="1172190.M947_07265"/>
<dbReference type="SMART" id="SM00304">
    <property type="entry name" value="HAMP"/>
    <property type="match status" value="1"/>
</dbReference>
<keyword evidence="10 11" id="KW-0472">Membrane</keyword>
<comment type="subcellular location">
    <subcellularLocation>
        <location evidence="2">Membrane</location>
    </subcellularLocation>
</comment>
<evidence type="ECO:0000256" key="11">
    <source>
        <dbReference type="SAM" id="Phobius"/>
    </source>
</evidence>
<dbReference type="PROSITE" id="PS50109">
    <property type="entry name" value="HIS_KIN"/>
    <property type="match status" value="1"/>
</dbReference>
<dbReference type="InterPro" id="IPR003660">
    <property type="entry name" value="HAMP_dom"/>
</dbReference>
<dbReference type="EC" id="2.7.13.3" evidence="3"/>
<evidence type="ECO:0000256" key="4">
    <source>
        <dbReference type="ARBA" id="ARBA00022553"/>
    </source>
</evidence>
<dbReference type="InterPro" id="IPR036097">
    <property type="entry name" value="HisK_dim/P_sf"/>
</dbReference>
<dbReference type="Gene3D" id="3.30.565.10">
    <property type="entry name" value="Histidine kinase-like ATPase, C-terminal domain"/>
    <property type="match status" value="1"/>
</dbReference>
<feature type="domain" description="HAMP" evidence="13">
    <location>
        <begin position="187"/>
        <end position="240"/>
    </location>
</feature>
<keyword evidence="8 11" id="KW-1133">Transmembrane helix</keyword>
<evidence type="ECO:0000256" key="8">
    <source>
        <dbReference type="ARBA" id="ARBA00022989"/>
    </source>
</evidence>
<dbReference type="Gene3D" id="1.10.287.130">
    <property type="match status" value="1"/>
</dbReference>
<feature type="transmembrane region" description="Helical" evidence="11">
    <location>
        <begin position="12"/>
        <end position="31"/>
    </location>
</feature>
<gene>
    <name evidence="14" type="ORF">M947_07265</name>
</gene>
<dbReference type="GO" id="GO:0005886">
    <property type="term" value="C:plasma membrane"/>
    <property type="evidence" value="ECO:0007669"/>
    <property type="project" value="TreeGrafter"/>
</dbReference>
<dbReference type="InterPro" id="IPR004358">
    <property type="entry name" value="Sig_transdc_His_kin-like_C"/>
</dbReference>
<feature type="transmembrane region" description="Helical" evidence="11">
    <location>
        <begin position="163"/>
        <end position="186"/>
    </location>
</feature>
<evidence type="ECO:0000256" key="1">
    <source>
        <dbReference type="ARBA" id="ARBA00000085"/>
    </source>
</evidence>
<dbReference type="InterPro" id="IPR050428">
    <property type="entry name" value="TCS_sensor_his_kinase"/>
</dbReference>
<dbReference type="PATRIC" id="fig|1172190.3.peg.1406"/>
<sequence length="477" mass="54784">MKMFKSLKLKLLFFFFIINVILLSIYGAFIYNTAKKGVLNTTDTELKMMTIDVIPDFIRGDFKNAKDVADELIGEFWIEPLFAKIIYYNKKNKKIERETFSSKKHEWLFNVPLNEKGYIGSIYYFNKESYRISSMLIFDKADTKIFIQLALQKDMNSLYLKQLFIGLIIATPILLVVFLIIASMLINRTLSPVKEVISSVKSISANNLSSRISTNGVPSEIKDLVATFNQLLNDLEVSFNKITDFSNNASHELKTPLTVIRGEIEVALKQDRRPEEYKEVLKDILQESISIQKMIEQLFFLAKKDITELSNNFSELYLDEILTDTILQIEKFALNKNIHIEIKKIIPITIQANETLLKIAINNITRNAILYSSANSHITISLDKNIKEYLLIVEDSGQGIAKEDLEHIFERFYRADKTRSRKDGGRGLGLSIVKMILDIHRYSIEIKTILNRGTTVIVKIPKLDKTTKQIPKIISNS</sequence>
<evidence type="ECO:0000256" key="7">
    <source>
        <dbReference type="ARBA" id="ARBA00022777"/>
    </source>
</evidence>
<protein>
    <recommendedName>
        <fullName evidence="3">histidine kinase</fullName>
        <ecNumber evidence="3">2.7.13.3</ecNumber>
    </recommendedName>
</protein>
<evidence type="ECO:0000256" key="2">
    <source>
        <dbReference type="ARBA" id="ARBA00004370"/>
    </source>
</evidence>
<evidence type="ECO:0000256" key="5">
    <source>
        <dbReference type="ARBA" id="ARBA00022679"/>
    </source>
</evidence>
<evidence type="ECO:0000256" key="9">
    <source>
        <dbReference type="ARBA" id="ARBA00023012"/>
    </source>
</evidence>
<dbReference type="Pfam" id="PF00672">
    <property type="entry name" value="HAMP"/>
    <property type="match status" value="1"/>
</dbReference>
<comment type="caution">
    <text evidence="14">The sequence shown here is derived from an EMBL/GenBank/DDBJ whole genome shotgun (WGS) entry which is preliminary data.</text>
</comment>
<dbReference type="CDD" id="cd00075">
    <property type="entry name" value="HATPase"/>
    <property type="match status" value="1"/>
</dbReference>
<dbReference type="CDD" id="cd00082">
    <property type="entry name" value="HisKA"/>
    <property type="match status" value="1"/>
</dbReference>
<dbReference type="InterPro" id="IPR036890">
    <property type="entry name" value="HATPase_C_sf"/>
</dbReference>
<organism evidence="14 15">
    <name type="scientific">Sulfurimonas hongkongensis</name>
    <dbReference type="NCBI Taxonomy" id="1172190"/>
    <lineage>
        <taxon>Bacteria</taxon>
        <taxon>Pseudomonadati</taxon>
        <taxon>Campylobacterota</taxon>
        <taxon>Epsilonproteobacteria</taxon>
        <taxon>Campylobacterales</taxon>
        <taxon>Sulfurimonadaceae</taxon>
        <taxon>Sulfurimonas</taxon>
    </lineage>
</organism>
<dbReference type="PRINTS" id="PR00344">
    <property type="entry name" value="BCTRLSENSOR"/>
</dbReference>
<keyword evidence="5" id="KW-0808">Transferase</keyword>
<dbReference type="Pfam" id="PF00512">
    <property type="entry name" value="HisKA"/>
    <property type="match status" value="1"/>
</dbReference>
<dbReference type="Gene3D" id="6.10.340.10">
    <property type="match status" value="1"/>
</dbReference>
<keyword evidence="15" id="KW-1185">Reference proteome</keyword>
<dbReference type="AlphaFoldDB" id="T0JE31"/>
<dbReference type="SMART" id="SM00388">
    <property type="entry name" value="HisKA"/>
    <property type="match status" value="1"/>
</dbReference>
<feature type="domain" description="Histidine kinase" evidence="12">
    <location>
        <begin position="248"/>
        <end position="464"/>
    </location>
</feature>
<dbReference type="PROSITE" id="PS50885">
    <property type="entry name" value="HAMP"/>
    <property type="match status" value="1"/>
</dbReference>
<evidence type="ECO:0000259" key="12">
    <source>
        <dbReference type="PROSITE" id="PS50109"/>
    </source>
</evidence>
<proteinExistence type="predicted"/>
<dbReference type="CDD" id="cd06225">
    <property type="entry name" value="HAMP"/>
    <property type="match status" value="1"/>
</dbReference>
<dbReference type="Proteomes" id="UP000015520">
    <property type="component" value="Unassembled WGS sequence"/>
</dbReference>
<keyword evidence="4" id="KW-0597">Phosphoprotein</keyword>
<dbReference type="InterPro" id="IPR003661">
    <property type="entry name" value="HisK_dim/P_dom"/>
</dbReference>
<dbReference type="PANTHER" id="PTHR45436">
    <property type="entry name" value="SENSOR HISTIDINE KINASE YKOH"/>
    <property type="match status" value="1"/>
</dbReference>
<dbReference type="SUPFAM" id="SSF55874">
    <property type="entry name" value="ATPase domain of HSP90 chaperone/DNA topoisomerase II/histidine kinase"/>
    <property type="match status" value="1"/>
</dbReference>
<evidence type="ECO:0000313" key="15">
    <source>
        <dbReference type="Proteomes" id="UP000015520"/>
    </source>
</evidence>
<dbReference type="FunFam" id="3.30.565.10:FF:000006">
    <property type="entry name" value="Sensor histidine kinase WalK"/>
    <property type="match status" value="1"/>
</dbReference>
<dbReference type="FunFam" id="1.10.287.130:FF:000001">
    <property type="entry name" value="Two-component sensor histidine kinase"/>
    <property type="match status" value="1"/>
</dbReference>
<keyword evidence="9" id="KW-0902">Two-component regulatory system</keyword>
<keyword evidence="6 11" id="KW-0812">Transmembrane</keyword>
<keyword evidence="7" id="KW-0418">Kinase</keyword>
<dbReference type="InterPro" id="IPR005467">
    <property type="entry name" value="His_kinase_dom"/>
</dbReference>
<dbReference type="eggNOG" id="COG2205">
    <property type="taxonomic scope" value="Bacteria"/>
</dbReference>
<dbReference type="SMART" id="SM00387">
    <property type="entry name" value="HATPase_c"/>
    <property type="match status" value="1"/>
</dbReference>
<evidence type="ECO:0000256" key="3">
    <source>
        <dbReference type="ARBA" id="ARBA00012438"/>
    </source>
</evidence>
<evidence type="ECO:0000256" key="6">
    <source>
        <dbReference type="ARBA" id="ARBA00022692"/>
    </source>
</evidence>
<name>T0JE31_9BACT</name>
<evidence type="ECO:0000256" key="10">
    <source>
        <dbReference type="ARBA" id="ARBA00023136"/>
    </source>
</evidence>
<dbReference type="EMBL" id="AUPZ01000009">
    <property type="protein sequence ID" value="EQB39260.1"/>
    <property type="molecule type" value="Genomic_DNA"/>
</dbReference>
<dbReference type="SUPFAM" id="SSF47384">
    <property type="entry name" value="Homodimeric domain of signal transducing histidine kinase"/>
    <property type="match status" value="1"/>
</dbReference>
<reference evidence="14 15" key="1">
    <citation type="submission" date="2013-07" db="EMBL/GenBank/DDBJ databases">
        <title>Sulfurimonas hongkongensis AST-10 Genome Sequencing.</title>
        <authorList>
            <person name="Cai L."/>
            <person name="Zhang T."/>
        </authorList>
    </citation>
    <scope>NUCLEOTIDE SEQUENCE [LARGE SCALE GENOMIC DNA]</scope>
    <source>
        <strain evidence="14 15">AST-10</strain>
    </source>
</reference>
<evidence type="ECO:0000313" key="14">
    <source>
        <dbReference type="EMBL" id="EQB39260.1"/>
    </source>
</evidence>
<comment type="catalytic activity">
    <reaction evidence="1">
        <text>ATP + protein L-histidine = ADP + protein N-phospho-L-histidine.</text>
        <dbReference type="EC" id="2.7.13.3"/>
    </reaction>
</comment>
<dbReference type="InterPro" id="IPR003594">
    <property type="entry name" value="HATPase_dom"/>
</dbReference>
<dbReference type="PANTHER" id="PTHR45436:SF5">
    <property type="entry name" value="SENSOR HISTIDINE KINASE TRCS"/>
    <property type="match status" value="1"/>
</dbReference>
<accession>T0JE31</accession>
<dbReference type="Pfam" id="PF02518">
    <property type="entry name" value="HATPase_c"/>
    <property type="match status" value="1"/>
</dbReference>
<evidence type="ECO:0000259" key="13">
    <source>
        <dbReference type="PROSITE" id="PS50885"/>
    </source>
</evidence>
<dbReference type="GO" id="GO:0000155">
    <property type="term" value="F:phosphorelay sensor kinase activity"/>
    <property type="evidence" value="ECO:0007669"/>
    <property type="project" value="InterPro"/>
</dbReference>